<keyword evidence="4" id="KW-0226">DNA condensation</keyword>
<evidence type="ECO:0000256" key="3">
    <source>
        <dbReference type="ARBA" id="ARBA00022776"/>
    </source>
</evidence>
<feature type="compositionally biased region" description="Basic and acidic residues" evidence="7">
    <location>
        <begin position="977"/>
        <end position="994"/>
    </location>
</feature>
<dbReference type="Pfam" id="PF12717">
    <property type="entry name" value="Cnd1"/>
    <property type="match status" value="1"/>
</dbReference>
<keyword evidence="6" id="KW-0131">Cell cycle</keyword>
<evidence type="ECO:0000259" key="10">
    <source>
        <dbReference type="Pfam" id="PF12922"/>
    </source>
</evidence>
<dbReference type="Proteomes" id="UP000007797">
    <property type="component" value="Unassembled WGS sequence"/>
</dbReference>
<dbReference type="OMA" id="TEMVIRH"/>
<dbReference type="PANTHER" id="PTHR14222">
    <property type="entry name" value="CONDENSIN"/>
    <property type="match status" value="1"/>
</dbReference>
<organism evidence="11 12">
    <name type="scientific">Cavenderia fasciculata</name>
    <name type="common">Slime mold</name>
    <name type="synonym">Dictyostelium fasciculatum</name>
    <dbReference type="NCBI Taxonomy" id="261658"/>
    <lineage>
        <taxon>Eukaryota</taxon>
        <taxon>Amoebozoa</taxon>
        <taxon>Evosea</taxon>
        <taxon>Eumycetozoa</taxon>
        <taxon>Dictyostelia</taxon>
        <taxon>Acytosteliales</taxon>
        <taxon>Cavenderiaceae</taxon>
        <taxon>Cavenderia</taxon>
    </lineage>
</organism>
<feature type="region of interest" description="Disordered" evidence="7">
    <location>
        <begin position="1270"/>
        <end position="1424"/>
    </location>
</feature>
<keyword evidence="3" id="KW-0498">Mitosis</keyword>
<dbReference type="EMBL" id="GL883008">
    <property type="protein sequence ID" value="EGG23508.1"/>
    <property type="molecule type" value="Genomic_DNA"/>
</dbReference>
<evidence type="ECO:0000256" key="2">
    <source>
        <dbReference type="ARBA" id="ARBA00022618"/>
    </source>
</evidence>
<feature type="compositionally biased region" description="Acidic residues" evidence="7">
    <location>
        <begin position="1315"/>
        <end position="1330"/>
    </location>
</feature>
<keyword evidence="8" id="KW-1133">Transmembrane helix</keyword>
<reference evidence="12" key="1">
    <citation type="journal article" date="2011" name="Genome Res.">
        <title>Phylogeny-wide analysis of social amoeba genomes highlights ancient origins for complex intercellular communication.</title>
        <authorList>
            <person name="Heidel A.J."/>
            <person name="Lawal H.M."/>
            <person name="Felder M."/>
            <person name="Schilde C."/>
            <person name="Helps N.R."/>
            <person name="Tunggal B."/>
            <person name="Rivero F."/>
            <person name="John U."/>
            <person name="Schleicher M."/>
            <person name="Eichinger L."/>
            <person name="Platzer M."/>
            <person name="Noegel A.A."/>
            <person name="Schaap P."/>
            <person name="Gloeckner G."/>
        </authorList>
    </citation>
    <scope>NUCLEOTIDE SEQUENCE [LARGE SCALE GENOMIC DNA]</scope>
    <source>
        <strain evidence="12">SH3</strain>
    </source>
</reference>
<dbReference type="OrthoDB" id="436262at2759"/>
<evidence type="ECO:0000256" key="8">
    <source>
        <dbReference type="SAM" id="Phobius"/>
    </source>
</evidence>
<name>F4PLV4_CACFS</name>
<protein>
    <submittedName>
        <fullName evidence="11">Condensin-2 complex subunit D3</fullName>
    </submittedName>
</protein>
<keyword evidence="8" id="KW-0472">Membrane</keyword>
<dbReference type="InterPro" id="IPR026971">
    <property type="entry name" value="CND1/NCAPD3"/>
</dbReference>
<feature type="domain" description="Condensin complex subunit 1 N-terminal" evidence="10">
    <location>
        <begin position="80"/>
        <end position="257"/>
    </location>
</feature>
<dbReference type="InterPro" id="IPR024324">
    <property type="entry name" value="Condensin_cplx_su1_N"/>
</dbReference>
<keyword evidence="8" id="KW-0812">Transmembrane</keyword>
<dbReference type="STRING" id="1054147.F4PLV4"/>
<proteinExistence type="predicted"/>
<dbReference type="GO" id="GO:0042393">
    <property type="term" value="F:histone binding"/>
    <property type="evidence" value="ECO:0007669"/>
    <property type="project" value="TreeGrafter"/>
</dbReference>
<dbReference type="KEGG" id="dfa:DFA_05641"/>
<gene>
    <name evidence="11" type="ORF">DFA_05641</name>
</gene>
<dbReference type="GO" id="GO:0005634">
    <property type="term" value="C:nucleus"/>
    <property type="evidence" value="ECO:0007669"/>
    <property type="project" value="UniProtKB-SubCell"/>
</dbReference>
<dbReference type="GO" id="GO:0010032">
    <property type="term" value="P:meiotic chromosome condensation"/>
    <property type="evidence" value="ECO:0007669"/>
    <property type="project" value="TreeGrafter"/>
</dbReference>
<dbReference type="SUPFAM" id="SSF48371">
    <property type="entry name" value="ARM repeat"/>
    <property type="match status" value="1"/>
</dbReference>
<feature type="region of interest" description="Disordered" evidence="7">
    <location>
        <begin position="147"/>
        <end position="179"/>
    </location>
</feature>
<comment type="subcellular location">
    <subcellularLocation>
        <location evidence="1">Nucleus</location>
    </subcellularLocation>
</comment>
<feature type="region of interest" description="Disordered" evidence="7">
    <location>
        <begin position="486"/>
        <end position="571"/>
    </location>
</feature>
<dbReference type="InterPro" id="IPR011989">
    <property type="entry name" value="ARM-like"/>
</dbReference>
<feature type="compositionally biased region" description="Acidic residues" evidence="7">
    <location>
        <begin position="509"/>
        <end position="521"/>
    </location>
</feature>
<evidence type="ECO:0000256" key="7">
    <source>
        <dbReference type="SAM" id="MobiDB-lite"/>
    </source>
</evidence>
<evidence type="ECO:0000256" key="1">
    <source>
        <dbReference type="ARBA" id="ARBA00004123"/>
    </source>
</evidence>
<dbReference type="GeneID" id="14875524"/>
<feature type="transmembrane region" description="Helical" evidence="8">
    <location>
        <begin position="2017"/>
        <end position="2038"/>
    </location>
</feature>
<accession>F4PLV4</accession>
<feature type="compositionally biased region" description="Basic residues" evidence="7">
    <location>
        <begin position="1292"/>
        <end position="1311"/>
    </location>
</feature>
<feature type="compositionally biased region" description="Acidic residues" evidence="7">
    <location>
        <begin position="557"/>
        <end position="566"/>
    </location>
</feature>
<keyword evidence="5" id="KW-0539">Nucleus</keyword>
<keyword evidence="2" id="KW-0132">Cell division</keyword>
<evidence type="ECO:0000313" key="12">
    <source>
        <dbReference type="Proteomes" id="UP000007797"/>
    </source>
</evidence>
<dbReference type="InterPro" id="IPR016024">
    <property type="entry name" value="ARM-type_fold"/>
</dbReference>
<evidence type="ECO:0000256" key="4">
    <source>
        <dbReference type="ARBA" id="ARBA00023067"/>
    </source>
</evidence>
<feature type="compositionally biased region" description="Low complexity" evidence="7">
    <location>
        <begin position="1361"/>
        <end position="1373"/>
    </location>
</feature>
<sequence>MKEFIIPVDYDQLATPSDIFFSVRSKVEDVTKLNPTTQLSKLDDIQERIKKDSLEILNNSNFDLLYAFIGKCLKTNKDIRNIVLKIIQGGLQGLSIAIQKVISITPQQQTDDHDRYNNQLLQVRSALKIYVYFLHILVKTQLERSPPEAADGAQSSSQTPAKQGAKRKKKGSSAAEEELWDSDQNRERLIQYLYEAFEKDLTRLWPMTRPDEEMLSLVQRVLFSMLEKQENIKTASIRISIYSFIVLLVKNYEFHMTTDVISALCRQPLLANHLPDLYADIVEKVPLRTNLVNLILTEVGRQVETETKELKSLLEFVPKLAEKIPKYIVPQWSVLMMYLNNQNYSVRNCVIESLDFMIAEGFDTRKGNGSMKRNKTRDDLFDALIQRHLDINGYCRSKALQSLTSLVTKHKMPIRMTNDIVEVAIDRIKDSSSNVRSSALKLLTCIIYESPYAPNITKKRFVNLINILAEISDDLQKQNKDRLATLDIEENEFENSQDGVRKEEKEKEDKDDDDEEEDEDEDGKKKKKKKDKQDDEEMDIDQDDDDVEKKKKKKKDDDDDSDDGYDENGKLKKEDIGLDKTLKKQKQSIIFNFTQTSESLQLPMEKVKLFLKEFLSTSGAELEELLKKSKLQILSWLDQGKQWCFGAVRCIELVESSMETISELLGSTTIKDIEEAVNFFQVGYVAGLECLRTEGLSKMLLLIQHENPAIKNCVSNCFGQLLLHPPSENEPTQAARVPYEIAKNLIDISINKTLGELTSLEDILFELVRERTKETKENGKVVVDKIKHFIHDNVVKSLWDIFEGKVTLYRSTLDKRGAILVLSMIGKERNTIFGDKIKILISKGLDSGDMFCLKYSCICLQKMRKNTITDPRLDNQNTLYKELFTKLTNLVLAEPKNQNGWVMFAEQAINAIYSLSSLPDEYMMTILTKMSDAVTKDSTVSLASRFFFVIGHITIKHLVYIDEVISRVTLERIQKKEKEKAAKSEKSEMDKELENIQGGDTDDGDEFLQPRAQKELISQSTLIGALSEIIVTICRSFDDLDDDEDLRCSAVLAFCKIMLVDEDFCRNHLPTLIDILEKCKSHRLRSNIVICLGDMTIRFPNLLGEYTTKIYGQLDNVDPLSRKDALMVLMHLILANMLKFKAQASNIAICTQDPDPVIRNYASSFFRKIDPDEKEKKNENIVEKLCIRFKDSKTTGESQNIAFCLQLLKYNEKSLRTLLDKYKIYQDKLADDETYGFMIAIIAKVKRAHPQRSGEMKQLLYELEQKFNIKSNEDEDGNPIDREQNVSPTKPKPGKPKAAARKKGAASKKKKDASSDEEEDNDNDSDDGMDVDTPKKPARTPRKAAATKKVIDDDSDDSDSDSPSPSDSGSGSESSDESMEDLSPKKPAPAKSKKKPAAKPASKPTSKKRAASKKVAESSSDEIPSYQQFATHTWSGNAGDNNFMNGANWIPITAAPNANFNIIIGFGTSIYLDGNVQVNSLTISQASSNTPVNFEIRGGSKLTTQQVNVIAGTLTVNGATVVSNDFYASSTGNTVLLGQASLVIPNIWANGTSVVTTAGQASINTTLATFSQSATFNASSSTQFNGDLKMTQTSLFKVVGPGATFTAPSLVTYDSAVVTTQESAILLNKFDAYSTQTSVFNQSIVTIDGDMSVSSQSSLTFQSQSIFTIMNADALTTSISGPVKFLQSRFDIANTSYVPVLAANITGVASEINIWGTIKIATNVRFDCASCNITTNDEGYIRFEMNSRTNWTNTQFINNAKVFVAAKMLMPFGNNILNTGYLDYCADIFIDSVNNTVADTNTSHIITNTGQWICYTPMHNIMSAPFLNQGEIKMTRGNVTFNKLRQESGSIGLLNGMLFSNNTIEILDGLLYGSGRIYGNVSNSGQIFNITDINNPVSSIILTGSLNHTGSIGIIITNTTNFSSLNITQNLIVSNGTLTIKINQDVANGTEINLMQYSQMEGSFSKINIVTYDPATGQEKEADECKYTTKDNGPSFSLLIGNDECSDIGDDKKVPKALIIGLVVGIVGAALLVALLVANRTRIRLFSKKTYNIRMGSKK</sequence>
<feature type="domain" description="Condensin complex subunit 1 C-terminal" evidence="9">
    <location>
        <begin position="1084"/>
        <end position="1210"/>
    </location>
</feature>
<feature type="compositionally biased region" description="Basic and acidic residues" evidence="7">
    <location>
        <begin position="499"/>
        <end position="508"/>
    </location>
</feature>
<dbReference type="GO" id="GO:0007076">
    <property type="term" value="P:mitotic chromosome condensation"/>
    <property type="evidence" value="ECO:0007669"/>
    <property type="project" value="InterPro"/>
</dbReference>
<evidence type="ECO:0000259" key="9">
    <source>
        <dbReference type="Pfam" id="PF12717"/>
    </source>
</evidence>
<evidence type="ECO:0000256" key="5">
    <source>
        <dbReference type="ARBA" id="ARBA00023242"/>
    </source>
</evidence>
<dbReference type="GO" id="GO:0000779">
    <property type="term" value="C:condensed chromosome, centromeric region"/>
    <property type="evidence" value="ECO:0007669"/>
    <property type="project" value="TreeGrafter"/>
</dbReference>
<dbReference type="GO" id="GO:0051301">
    <property type="term" value="P:cell division"/>
    <property type="evidence" value="ECO:0007669"/>
    <property type="project" value="UniProtKB-KW"/>
</dbReference>
<dbReference type="InterPro" id="IPR032682">
    <property type="entry name" value="Cnd1_C"/>
</dbReference>
<evidence type="ECO:0000256" key="6">
    <source>
        <dbReference type="ARBA" id="ARBA00023306"/>
    </source>
</evidence>
<evidence type="ECO:0000313" key="11">
    <source>
        <dbReference type="EMBL" id="EGG23508.1"/>
    </source>
</evidence>
<feature type="region of interest" description="Disordered" evidence="7">
    <location>
        <begin position="977"/>
        <end position="1004"/>
    </location>
</feature>
<dbReference type="Gene3D" id="1.25.10.10">
    <property type="entry name" value="Leucine-rich Repeat Variant"/>
    <property type="match status" value="2"/>
</dbReference>
<dbReference type="PANTHER" id="PTHR14222:SF2">
    <property type="entry name" value="CONDENSIN COMPLEX SUBUNIT 1"/>
    <property type="match status" value="1"/>
</dbReference>
<feature type="compositionally biased region" description="Basic residues" evidence="7">
    <location>
        <begin position="1336"/>
        <end position="1346"/>
    </location>
</feature>
<keyword evidence="12" id="KW-1185">Reference proteome</keyword>
<dbReference type="RefSeq" id="XP_004361359.1">
    <property type="nucleotide sequence ID" value="XM_004361302.1"/>
</dbReference>
<dbReference type="Pfam" id="PF12922">
    <property type="entry name" value="Cnd1_N"/>
    <property type="match status" value="1"/>
</dbReference>
<dbReference type="GO" id="GO:0000796">
    <property type="term" value="C:condensin complex"/>
    <property type="evidence" value="ECO:0007669"/>
    <property type="project" value="TreeGrafter"/>
</dbReference>
<feature type="compositionally biased region" description="Acidic residues" evidence="7">
    <location>
        <begin position="534"/>
        <end position="546"/>
    </location>
</feature>